<dbReference type="Gramene" id="VVA12127">
    <property type="protein sequence ID" value="VVA12127"/>
    <property type="gene ID" value="Prudul26B014188"/>
</dbReference>
<dbReference type="EMBL" id="CABIKO010000004">
    <property type="protein sequence ID" value="VVA12127.1"/>
    <property type="molecule type" value="Genomic_DNA"/>
</dbReference>
<sequence length="319" mass="34976">MASTTSPEVSLEVLPYLRVLKDGTIDRIAGTQVFPAGLDPQTGVLSKDIVLIPETGVSARLYIPNNITKTDHKLPLIVYFHGGAFFISSAADPLYHNSLNMLVAEAKAIAVSVNYRLAPEHPLPTAYEDSWAALNWVFGGGEDGDLWVKEHVDFGRVFLVGDSAGANIAHHLALRVKASDADPKVKIAGIGLVHPYFWGEEPIGGEVTDLVRKSMVDKWWQFVCPSEKGGDDPLINPFGDGAPSIEGLACGKVLVLVAGKDILRDRGRLYYDELVKSSWRGRKEYTETEGEDHVFHIFNPNCEKAKSLIKHLASFINQD</sequence>
<dbReference type="FunCoup" id="A0A5E4E8L0">
    <property type="interactions" value="109"/>
</dbReference>
<dbReference type="PANTHER" id="PTHR23024:SF577">
    <property type="entry name" value="CARBOXYLESTERASE 2-RELATED"/>
    <property type="match status" value="1"/>
</dbReference>
<organism evidence="3 4">
    <name type="scientific">Prunus dulcis</name>
    <name type="common">Almond</name>
    <name type="synonym">Amygdalus dulcis</name>
    <dbReference type="NCBI Taxonomy" id="3755"/>
    <lineage>
        <taxon>Eukaryota</taxon>
        <taxon>Viridiplantae</taxon>
        <taxon>Streptophyta</taxon>
        <taxon>Embryophyta</taxon>
        <taxon>Tracheophyta</taxon>
        <taxon>Spermatophyta</taxon>
        <taxon>Magnoliopsida</taxon>
        <taxon>eudicotyledons</taxon>
        <taxon>Gunneridae</taxon>
        <taxon>Pentapetalae</taxon>
        <taxon>rosids</taxon>
        <taxon>fabids</taxon>
        <taxon>Rosales</taxon>
        <taxon>Rosaceae</taxon>
        <taxon>Amygdaloideae</taxon>
        <taxon>Amygdaleae</taxon>
        <taxon>Prunus</taxon>
    </lineage>
</organism>
<gene>
    <name evidence="3" type="ORF">ALMOND_2B014188</name>
</gene>
<accession>A0A5E4E8L0</accession>
<dbReference type="InterPro" id="IPR050466">
    <property type="entry name" value="Carboxylest/Gibb_receptor"/>
</dbReference>
<evidence type="ECO:0000256" key="1">
    <source>
        <dbReference type="ARBA" id="ARBA00010515"/>
    </source>
</evidence>
<dbReference type="OMA" id="RWASYIN"/>
<comment type="similarity">
    <text evidence="1">Belongs to the 'GDXG' lipolytic enzyme family.</text>
</comment>
<dbReference type="SUPFAM" id="SSF53474">
    <property type="entry name" value="alpha/beta-Hydrolases"/>
    <property type="match status" value="1"/>
</dbReference>
<feature type="domain" description="Alpha/beta hydrolase fold-3" evidence="2">
    <location>
        <begin position="77"/>
        <end position="296"/>
    </location>
</feature>
<evidence type="ECO:0000313" key="4">
    <source>
        <dbReference type="Proteomes" id="UP000327085"/>
    </source>
</evidence>
<reference evidence="4" key="1">
    <citation type="journal article" date="2020" name="Plant J.">
        <title>Transposons played a major role in the diversification between the closely related almond and peach genomes: results from the almond genome sequence.</title>
        <authorList>
            <person name="Alioto T."/>
            <person name="Alexiou K.G."/>
            <person name="Bardil A."/>
            <person name="Barteri F."/>
            <person name="Castanera R."/>
            <person name="Cruz F."/>
            <person name="Dhingra A."/>
            <person name="Duval H."/>
            <person name="Fernandez I Marti A."/>
            <person name="Frias L."/>
            <person name="Galan B."/>
            <person name="Garcia J.L."/>
            <person name="Howad W."/>
            <person name="Gomez-Garrido J."/>
            <person name="Gut M."/>
            <person name="Julca I."/>
            <person name="Morata J."/>
            <person name="Puigdomenech P."/>
            <person name="Ribeca P."/>
            <person name="Rubio Cabetas M.J."/>
            <person name="Vlasova A."/>
            <person name="Wirthensohn M."/>
            <person name="Garcia-Mas J."/>
            <person name="Gabaldon T."/>
            <person name="Casacuberta J.M."/>
            <person name="Arus P."/>
        </authorList>
    </citation>
    <scope>NUCLEOTIDE SEQUENCE [LARGE SCALE GENOMIC DNA]</scope>
    <source>
        <strain evidence="4">cv. Texas</strain>
    </source>
</reference>
<evidence type="ECO:0000259" key="2">
    <source>
        <dbReference type="Pfam" id="PF07859"/>
    </source>
</evidence>
<dbReference type="Proteomes" id="UP000327085">
    <property type="component" value="Chromosome 1"/>
</dbReference>
<dbReference type="AlphaFoldDB" id="A0A5E4E8L0"/>
<name>A0A5E4E8L0_PRUDU</name>
<dbReference type="GO" id="GO:0016787">
    <property type="term" value="F:hydrolase activity"/>
    <property type="evidence" value="ECO:0007669"/>
    <property type="project" value="InterPro"/>
</dbReference>
<protein>
    <submittedName>
        <fullName evidence="3">PREDICTED: probable carboxylesterase</fullName>
    </submittedName>
</protein>
<dbReference type="InParanoid" id="A0A5E4E8L0"/>
<dbReference type="Gene3D" id="3.40.50.1820">
    <property type="entry name" value="alpha/beta hydrolase"/>
    <property type="match status" value="1"/>
</dbReference>
<dbReference type="InterPro" id="IPR029058">
    <property type="entry name" value="AB_hydrolase_fold"/>
</dbReference>
<evidence type="ECO:0000313" key="3">
    <source>
        <dbReference type="EMBL" id="VVA12127.1"/>
    </source>
</evidence>
<dbReference type="PANTHER" id="PTHR23024">
    <property type="entry name" value="ARYLACETAMIDE DEACETYLASE"/>
    <property type="match status" value="1"/>
</dbReference>
<dbReference type="Pfam" id="PF07859">
    <property type="entry name" value="Abhydrolase_3"/>
    <property type="match status" value="1"/>
</dbReference>
<dbReference type="InterPro" id="IPR013094">
    <property type="entry name" value="AB_hydrolase_3"/>
</dbReference>
<proteinExistence type="inferred from homology"/>